<dbReference type="AlphaFoldDB" id="A0A1D2ACS6"/>
<feature type="region of interest" description="Disordered" evidence="1">
    <location>
        <begin position="421"/>
        <end position="543"/>
    </location>
</feature>
<feature type="compositionally biased region" description="Low complexity" evidence="1">
    <location>
        <begin position="529"/>
        <end position="539"/>
    </location>
</feature>
<protein>
    <submittedName>
        <fullName evidence="3">Uncharacterized protein</fullName>
    </submittedName>
</protein>
<name>A0A1D2ACS6_AUXPR</name>
<evidence type="ECO:0000256" key="2">
    <source>
        <dbReference type="SAM" id="SignalP"/>
    </source>
</evidence>
<accession>A0A1D2ACS6</accession>
<feature type="region of interest" description="Disordered" evidence="1">
    <location>
        <begin position="366"/>
        <end position="400"/>
    </location>
</feature>
<evidence type="ECO:0000256" key="1">
    <source>
        <dbReference type="SAM" id="MobiDB-lite"/>
    </source>
</evidence>
<feature type="signal peptide" evidence="2">
    <location>
        <begin position="1"/>
        <end position="20"/>
    </location>
</feature>
<reference evidence="3" key="1">
    <citation type="submission" date="2015-08" db="EMBL/GenBank/DDBJ databases">
        <authorList>
            <person name="Babu N.S."/>
            <person name="Beckwith C.J."/>
            <person name="Beseler K.G."/>
            <person name="Brison A."/>
            <person name="Carone J.V."/>
            <person name="Caskin T.P."/>
            <person name="Diamond M."/>
            <person name="Durham M.E."/>
            <person name="Foxe J.M."/>
            <person name="Go M."/>
            <person name="Henderson B.A."/>
            <person name="Jones I.B."/>
            <person name="McGettigan J.A."/>
            <person name="Micheletti S.J."/>
            <person name="Nasrallah M.E."/>
            <person name="Ortiz D."/>
            <person name="Piller C.R."/>
            <person name="Privatt S.R."/>
            <person name="Schneider S.L."/>
            <person name="Sharp S."/>
            <person name="Smith T.C."/>
            <person name="Stanton J.D."/>
            <person name="Ullery H.E."/>
            <person name="Wilson R.J."/>
            <person name="Serrano M.G."/>
            <person name="Buck G."/>
            <person name="Lee V."/>
            <person name="Wang Y."/>
            <person name="Carvalho R."/>
            <person name="Voegtly L."/>
            <person name="Shi R."/>
            <person name="Duckworth R."/>
            <person name="Johnson A."/>
            <person name="Loviza R."/>
            <person name="Walstead R."/>
            <person name="Shah Z."/>
            <person name="Kiflezghi M."/>
            <person name="Wade K."/>
            <person name="Ball S.L."/>
            <person name="Bradley K.W."/>
            <person name="Asai D.J."/>
            <person name="Bowman C.A."/>
            <person name="Russell D.A."/>
            <person name="Pope W.H."/>
            <person name="Jacobs-Sera D."/>
            <person name="Hendrix R.W."/>
            <person name="Hatfull G.F."/>
        </authorList>
    </citation>
    <scope>NUCLEOTIDE SEQUENCE</scope>
</reference>
<sequence length="574" mass="59175">MASIASLGLTLRLLPAPTAAVVAAGLGLDLISKHYNPALAFSYGQPYDDDVFQKEARLGTEGLGGDSPALEQVEGLPLSLLSLKTVCLFWVQWFCCEPRRGLGGGRCSPMACEHAAQHCPTLSVLHRLLPFAPRQRPIGWDAWHFLSSRRNILITLIRNEGVSTLLVLNAYFAHLYEEEERADREGREPVWPAFPRHQMSAAARRGLYNSAIDYTVQCTRAVLDLAAVRRLPPALSSRLVRDLRAAVARAAALPWHRRAPALLATSLLSEASLYAADAAVAACVEAWGAARWYGGPAPARARRLVKRVALHALRGAVALAAVSLGNALGSLAPVARGLVMFAAAQGGSMLANAYMGALLERLTPDTGKAPGGGAPAPAGALAGPHPVDAAQEPRRDATAEGAVEALGGALARLGAGALMGEEGRAGEGRDGEESAWGRGAGSRQDEEGEAGGAEPPVPAPQERRAPGVGGGPRLPARPVRRGAAAGSGSPAGAAVAPAAGPAGPPTPQFREPRHTETEEELGAGSGRSAAATPGAQPAAEAEEADELAALVSAAAVCNVMLANDGFVGQAPSLG</sequence>
<evidence type="ECO:0000313" key="3">
    <source>
        <dbReference type="EMBL" id="JAT76891.1"/>
    </source>
</evidence>
<organism evidence="3">
    <name type="scientific">Auxenochlorella protothecoides</name>
    <name type="common">Green microalga</name>
    <name type="synonym">Chlorella protothecoides</name>
    <dbReference type="NCBI Taxonomy" id="3075"/>
    <lineage>
        <taxon>Eukaryota</taxon>
        <taxon>Viridiplantae</taxon>
        <taxon>Chlorophyta</taxon>
        <taxon>core chlorophytes</taxon>
        <taxon>Trebouxiophyceae</taxon>
        <taxon>Chlorellales</taxon>
        <taxon>Chlorellaceae</taxon>
        <taxon>Auxenochlorella</taxon>
    </lineage>
</organism>
<proteinExistence type="predicted"/>
<feature type="chain" id="PRO_5008901476" evidence="2">
    <location>
        <begin position="21"/>
        <end position="574"/>
    </location>
</feature>
<feature type="compositionally biased region" description="Low complexity" evidence="1">
    <location>
        <begin position="375"/>
        <end position="386"/>
    </location>
</feature>
<dbReference type="EMBL" id="GDKF01001731">
    <property type="protein sequence ID" value="JAT76891.1"/>
    <property type="molecule type" value="Transcribed_RNA"/>
</dbReference>
<feature type="compositionally biased region" description="Basic and acidic residues" evidence="1">
    <location>
        <begin position="421"/>
        <end position="432"/>
    </location>
</feature>
<feature type="compositionally biased region" description="Low complexity" evidence="1">
    <location>
        <begin position="473"/>
        <end position="501"/>
    </location>
</feature>
<gene>
    <name evidence="3" type="ORF">g.20646</name>
</gene>
<keyword evidence="2" id="KW-0732">Signal</keyword>